<dbReference type="AlphaFoldDB" id="A0A133U2T5"/>
<dbReference type="Proteomes" id="UP000070163">
    <property type="component" value="Unassembled WGS sequence"/>
</dbReference>
<name>A0A133U2T5_9EURY</name>
<evidence type="ECO:0000313" key="2">
    <source>
        <dbReference type="Proteomes" id="UP000070163"/>
    </source>
</evidence>
<proteinExistence type="predicted"/>
<organism evidence="1 2">
    <name type="scientific">candidate division MSBL1 archaeon SCGC-AAA259A05</name>
    <dbReference type="NCBI Taxonomy" id="1698259"/>
    <lineage>
        <taxon>Archaea</taxon>
        <taxon>Methanobacteriati</taxon>
        <taxon>Methanobacteriota</taxon>
        <taxon>candidate division MSBL1</taxon>
    </lineage>
</organism>
<sequence>MKIEKTIKCRILEPTDRKKGLLIKEYSNAQGYIRGETEDLYSATKQAMDKYVEKVQNENYPLFLRNDTFRVEKAEDTEEFDYWAKVPISGVWGGIWLPIRPHEGIRKDMDIHDSKIVWKEYGFELHLSVSFEVPFQAPESILAVDLGERVMATTVLWPSNGNSKFHGRKVREVRRHYAWLRKRLQEKGLNKKVKEMSDKEKRKVEDILHKVSRKIVDRAGRENSLIVIGDLKGIG</sequence>
<accession>A0A133U2T5</accession>
<protein>
    <recommendedName>
        <fullName evidence="3">Transposase</fullName>
    </recommendedName>
</protein>
<feature type="non-terminal residue" evidence="1">
    <location>
        <position position="235"/>
    </location>
</feature>
<comment type="caution">
    <text evidence="1">The sequence shown here is derived from an EMBL/GenBank/DDBJ whole genome shotgun (WGS) entry which is preliminary data.</text>
</comment>
<keyword evidence="2" id="KW-1185">Reference proteome</keyword>
<dbReference type="EMBL" id="LHXJ01000155">
    <property type="protein sequence ID" value="KXA88498.1"/>
    <property type="molecule type" value="Genomic_DNA"/>
</dbReference>
<evidence type="ECO:0008006" key="3">
    <source>
        <dbReference type="Google" id="ProtNLM"/>
    </source>
</evidence>
<gene>
    <name evidence="1" type="ORF">AKJ57_06835</name>
</gene>
<reference evidence="1 2" key="1">
    <citation type="journal article" date="2016" name="Sci. Rep.">
        <title>Metabolic traits of an uncultured archaeal lineage -MSBL1- from brine pools of the Red Sea.</title>
        <authorList>
            <person name="Mwirichia R."/>
            <person name="Alam I."/>
            <person name="Rashid M."/>
            <person name="Vinu M."/>
            <person name="Ba-Alawi W."/>
            <person name="Anthony Kamau A."/>
            <person name="Kamanda Ngugi D."/>
            <person name="Goker M."/>
            <person name="Klenk H.P."/>
            <person name="Bajic V."/>
            <person name="Stingl U."/>
        </authorList>
    </citation>
    <scope>NUCLEOTIDE SEQUENCE [LARGE SCALE GENOMIC DNA]</scope>
    <source>
        <strain evidence="1">SCGC-AAA259A05</strain>
    </source>
</reference>
<evidence type="ECO:0000313" key="1">
    <source>
        <dbReference type="EMBL" id="KXA88498.1"/>
    </source>
</evidence>